<dbReference type="PANTHER" id="PTHR45613">
    <property type="entry name" value="PENTATRICOPEPTIDE REPEAT-CONTAINING PROTEIN"/>
    <property type="match status" value="1"/>
</dbReference>
<keyword evidence="1" id="KW-0677">Repeat</keyword>
<dbReference type="PROSITE" id="PS51375">
    <property type="entry name" value="PPR"/>
    <property type="match status" value="2"/>
</dbReference>
<dbReference type="Proteomes" id="UP000237105">
    <property type="component" value="Unassembled WGS sequence"/>
</dbReference>
<feature type="repeat" description="PPR" evidence="2">
    <location>
        <begin position="58"/>
        <end position="92"/>
    </location>
</feature>
<dbReference type="OrthoDB" id="1191495at2759"/>
<dbReference type="Gene3D" id="1.25.40.10">
    <property type="entry name" value="Tetratricopeptide repeat domain"/>
    <property type="match status" value="1"/>
</dbReference>
<comment type="caution">
    <text evidence="3">The sequence shown here is derived from an EMBL/GenBank/DDBJ whole genome shotgun (WGS) entry which is preliminary data.</text>
</comment>
<evidence type="ECO:0000313" key="3">
    <source>
        <dbReference type="EMBL" id="PON55031.1"/>
    </source>
</evidence>
<accession>A0A2P5C1Y4</accession>
<dbReference type="PANTHER" id="PTHR45613:SF207">
    <property type="entry name" value="OS08G0300700 PROTEIN"/>
    <property type="match status" value="1"/>
</dbReference>
<protein>
    <submittedName>
        <fullName evidence="3">Pentatricopeptide repeat</fullName>
    </submittedName>
</protein>
<dbReference type="EMBL" id="JXTB01000187">
    <property type="protein sequence ID" value="PON55031.1"/>
    <property type="molecule type" value="Genomic_DNA"/>
</dbReference>
<proteinExistence type="predicted"/>
<dbReference type="Pfam" id="PF13041">
    <property type="entry name" value="PPR_2"/>
    <property type="match status" value="1"/>
</dbReference>
<gene>
    <name evidence="3" type="ORF">PanWU01x14_191390</name>
</gene>
<evidence type="ECO:0000313" key="4">
    <source>
        <dbReference type="Proteomes" id="UP000237105"/>
    </source>
</evidence>
<reference evidence="4" key="1">
    <citation type="submission" date="2016-06" db="EMBL/GenBank/DDBJ databases">
        <title>Parallel loss of symbiosis genes in relatives of nitrogen-fixing non-legume Parasponia.</title>
        <authorList>
            <person name="Van Velzen R."/>
            <person name="Holmer R."/>
            <person name="Bu F."/>
            <person name="Rutten L."/>
            <person name="Van Zeijl A."/>
            <person name="Liu W."/>
            <person name="Santuari L."/>
            <person name="Cao Q."/>
            <person name="Sharma T."/>
            <person name="Shen D."/>
            <person name="Roswanjaya Y."/>
            <person name="Wardhani T."/>
            <person name="Kalhor M.S."/>
            <person name="Jansen J."/>
            <person name="Van den Hoogen J."/>
            <person name="Gungor B."/>
            <person name="Hartog M."/>
            <person name="Hontelez J."/>
            <person name="Verver J."/>
            <person name="Yang W.-C."/>
            <person name="Schijlen E."/>
            <person name="Repin R."/>
            <person name="Schilthuizen M."/>
            <person name="Schranz E."/>
            <person name="Heidstra R."/>
            <person name="Miyata K."/>
            <person name="Fedorova E."/>
            <person name="Kohlen W."/>
            <person name="Bisseling T."/>
            <person name="Smit S."/>
            <person name="Geurts R."/>
        </authorList>
    </citation>
    <scope>NUCLEOTIDE SEQUENCE [LARGE SCALE GENOMIC DNA]</scope>
    <source>
        <strain evidence="4">cv. WU1-14</strain>
    </source>
</reference>
<dbReference type="NCBIfam" id="TIGR00756">
    <property type="entry name" value="PPR"/>
    <property type="match status" value="2"/>
</dbReference>
<feature type="repeat" description="PPR" evidence="2">
    <location>
        <begin position="93"/>
        <end position="127"/>
    </location>
</feature>
<organism evidence="3 4">
    <name type="scientific">Parasponia andersonii</name>
    <name type="common">Sponia andersonii</name>
    <dbReference type="NCBI Taxonomy" id="3476"/>
    <lineage>
        <taxon>Eukaryota</taxon>
        <taxon>Viridiplantae</taxon>
        <taxon>Streptophyta</taxon>
        <taxon>Embryophyta</taxon>
        <taxon>Tracheophyta</taxon>
        <taxon>Spermatophyta</taxon>
        <taxon>Magnoliopsida</taxon>
        <taxon>eudicotyledons</taxon>
        <taxon>Gunneridae</taxon>
        <taxon>Pentapetalae</taxon>
        <taxon>rosids</taxon>
        <taxon>fabids</taxon>
        <taxon>Rosales</taxon>
        <taxon>Cannabaceae</taxon>
        <taxon>Parasponia</taxon>
    </lineage>
</organism>
<dbReference type="InterPro" id="IPR011990">
    <property type="entry name" value="TPR-like_helical_dom_sf"/>
</dbReference>
<name>A0A2P5C1Y4_PARAD</name>
<dbReference type="InterPro" id="IPR002885">
    <property type="entry name" value="PPR_rpt"/>
</dbReference>
<evidence type="ECO:0000256" key="2">
    <source>
        <dbReference type="PROSITE-ProRule" id="PRU00708"/>
    </source>
</evidence>
<sequence>MRLWVISIPLLGRDPCLPLGLLISCLGLSPRRTIVPLLSLSTDTLRFALNLIISDLMSVQTYSVLIDSVCKEDKNGEAVSLFELMTRQVIEPDVVTFNALISALCKSSQSDEAAQFLKNMTSRGISPDIVTYNIMLDSLCKERRN</sequence>
<dbReference type="PROSITE" id="PS51257">
    <property type="entry name" value="PROKAR_LIPOPROTEIN"/>
    <property type="match status" value="1"/>
</dbReference>
<dbReference type="Pfam" id="PF12854">
    <property type="entry name" value="PPR_1"/>
    <property type="match status" value="1"/>
</dbReference>
<keyword evidence="4" id="KW-1185">Reference proteome</keyword>
<evidence type="ECO:0000256" key="1">
    <source>
        <dbReference type="ARBA" id="ARBA00022737"/>
    </source>
</evidence>
<dbReference type="AlphaFoldDB" id="A0A2P5C1Y4"/>